<keyword evidence="3" id="KW-1185">Reference proteome</keyword>
<feature type="signal peptide" evidence="1">
    <location>
        <begin position="1"/>
        <end position="16"/>
    </location>
</feature>
<gene>
    <name evidence="2" type="ORF">DDZ16_11995</name>
</gene>
<accession>A0A2U2B8B5</accession>
<evidence type="ECO:0000313" key="2">
    <source>
        <dbReference type="EMBL" id="PWD99308.1"/>
    </source>
</evidence>
<sequence>MRLTGIFFLFSMFTFAGCSIFDSSPDVSHIDVDFEVIPFYEDLFAIDPDSVEENLDPFKAKYKDYLTAYSEGVIGVGHPDDDEYAENLSQFLAYPPNQEVVDTCREVFADKAALKNDLGRAFRYYNYYYPERTVPDVYLHISGFNQSMVVDSGWVSVSVEKYLGRDCVFYDRLGTPMYLRSQMKPEMVVPDVMKALGMTEYAYNDSIDDLISQMIYHGKILQFVKHTIPDIPDSLLFGYSPREVEWCKQNEDFMWSSIVEYKHLFSTDPMLIRKYVGEAPFTSVFGQESPGRTGRYLGYQLMQSWIDEHPGKSFREMMQQTDPHKILAKAAYRP</sequence>
<dbReference type="AlphaFoldDB" id="A0A2U2B8B5"/>
<feature type="chain" id="PRO_5015569502" evidence="1">
    <location>
        <begin position="17"/>
        <end position="334"/>
    </location>
</feature>
<protein>
    <submittedName>
        <fullName evidence="2">Gliding motility protein GldB</fullName>
    </submittedName>
</protein>
<comment type="caution">
    <text evidence="2">The sequence shown here is derived from an EMBL/GenBank/DDBJ whole genome shotgun (WGS) entry which is preliminary data.</text>
</comment>
<reference evidence="2 3" key="1">
    <citation type="submission" date="2018-05" db="EMBL/GenBank/DDBJ databases">
        <title>Marinilabilia rubrum sp. nov., isolated from saltern sediment.</title>
        <authorList>
            <person name="Zhang R."/>
        </authorList>
    </citation>
    <scope>NUCLEOTIDE SEQUENCE [LARGE SCALE GENOMIC DNA]</scope>
    <source>
        <strain evidence="2 3">WTE16</strain>
    </source>
</reference>
<dbReference type="Pfam" id="PF25594">
    <property type="entry name" value="GldB_lipo"/>
    <property type="match status" value="1"/>
</dbReference>
<evidence type="ECO:0000256" key="1">
    <source>
        <dbReference type="SAM" id="SignalP"/>
    </source>
</evidence>
<organism evidence="2 3">
    <name type="scientific">Marinilabilia rubra</name>
    <dbReference type="NCBI Taxonomy" id="2162893"/>
    <lineage>
        <taxon>Bacteria</taxon>
        <taxon>Pseudomonadati</taxon>
        <taxon>Bacteroidota</taxon>
        <taxon>Bacteroidia</taxon>
        <taxon>Marinilabiliales</taxon>
        <taxon>Marinilabiliaceae</taxon>
        <taxon>Marinilabilia</taxon>
    </lineage>
</organism>
<dbReference type="OrthoDB" id="976022at2"/>
<evidence type="ECO:0000313" key="3">
    <source>
        <dbReference type="Proteomes" id="UP000244956"/>
    </source>
</evidence>
<dbReference type="EMBL" id="QEWP01000008">
    <property type="protein sequence ID" value="PWD99308.1"/>
    <property type="molecule type" value="Genomic_DNA"/>
</dbReference>
<dbReference type="Proteomes" id="UP000244956">
    <property type="component" value="Unassembled WGS sequence"/>
</dbReference>
<dbReference type="PROSITE" id="PS51257">
    <property type="entry name" value="PROKAR_LIPOPROTEIN"/>
    <property type="match status" value="1"/>
</dbReference>
<proteinExistence type="predicted"/>
<dbReference type="InterPro" id="IPR019853">
    <property type="entry name" value="GldB-like"/>
</dbReference>
<keyword evidence="1" id="KW-0732">Signal</keyword>
<name>A0A2U2B8B5_9BACT</name>